<dbReference type="VEuPathDB" id="TriTrypDB:LpyrH10_33_0730"/>
<evidence type="ECO:0000313" key="3">
    <source>
        <dbReference type="Proteomes" id="UP000037923"/>
    </source>
</evidence>
<evidence type="ECO:0000313" key="2">
    <source>
        <dbReference type="EMBL" id="KPA73777.1"/>
    </source>
</evidence>
<feature type="compositionally biased region" description="Low complexity" evidence="1">
    <location>
        <begin position="523"/>
        <end position="544"/>
    </location>
</feature>
<feature type="compositionally biased region" description="Basic and acidic residues" evidence="1">
    <location>
        <begin position="495"/>
        <end position="508"/>
    </location>
</feature>
<comment type="caution">
    <text evidence="2">The sequence shown here is derived from an EMBL/GenBank/DDBJ whole genome shotgun (WGS) entry which is preliminary data.</text>
</comment>
<feature type="compositionally biased region" description="Gly residues" evidence="1">
    <location>
        <begin position="179"/>
        <end position="193"/>
    </location>
</feature>
<organism evidence="2 3">
    <name type="scientific">Leptomonas pyrrhocoris</name>
    <name type="common">Firebug parasite</name>
    <dbReference type="NCBI Taxonomy" id="157538"/>
    <lineage>
        <taxon>Eukaryota</taxon>
        <taxon>Discoba</taxon>
        <taxon>Euglenozoa</taxon>
        <taxon>Kinetoplastea</taxon>
        <taxon>Metakinetoplastina</taxon>
        <taxon>Trypanosomatida</taxon>
        <taxon>Trypanosomatidae</taxon>
        <taxon>Leishmaniinae</taxon>
        <taxon>Leptomonas</taxon>
    </lineage>
</organism>
<dbReference type="OMA" id="PTRPAWR"/>
<feature type="compositionally biased region" description="Low complexity" evidence="1">
    <location>
        <begin position="433"/>
        <end position="443"/>
    </location>
</feature>
<protein>
    <submittedName>
        <fullName evidence="2">Uncharacterized protein</fullName>
    </submittedName>
</protein>
<feature type="compositionally biased region" description="Basic and acidic residues" evidence="1">
    <location>
        <begin position="444"/>
        <end position="454"/>
    </location>
</feature>
<feature type="region of interest" description="Disordered" evidence="1">
    <location>
        <begin position="433"/>
        <end position="556"/>
    </location>
</feature>
<evidence type="ECO:0000256" key="1">
    <source>
        <dbReference type="SAM" id="MobiDB-lite"/>
    </source>
</evidence>
<accession>A0A0M9FQ85</accession>
<name>A0A0M9FQ85_LEPPY</name>
<dbReference type="RefSeq" id="XP_015652216.1">
    <property type="nucleotide sequence ID" value="XM_015809280.1"/>
</dbReference>
<dbReference type="EMBL" id="LGTL01000033">
    <property type="protein sequence ID" value="KPA73777.1"/>
    <property type="molecule type" value="Genomic_DNA"/>
</dbReference>
<dbReference type="OrthoDB" id="273069at2759"/>
<reference evidence="2 3" key="1">
    <citation type="submission" date="2015-07" db="EMBL/GenBank/DDBJ databases">
        <title>High-quality genome of monoxenous trypanosomatid Leptomonas pyrrhocoris.</title>
        <authorList>
            <person name="Flegontov P."/>
            <person name="Butenko A."/>
            <person name="Firsov S."/>
            <person name="Vlcek C."/>
            <person name="Logacheva M.D."/>
            <person name="Field M."/>
            <person name="Filatov D."/>
            <person name="Flegontova O."/>
            <person name="Gerasimov E."/>
            <person name="Jackson A.P."/>
            <person name="Kelly S."/>
            <person name="Opperdoes F."/>
            <person name="O'Reilly A."/>
            <person name="Votypka J."/>
            <person name="Yurchenko V."/>
            <person name="Lukes J."/>
        </authorList>
    </citation>
    <scope>NUCLEOTIDE SEQUENCE [LARGE SCALE GENOMIC DNA]</scope>
    <source>
        <strain evidence="2">H10</strain>
    </source>
</reference>
<gene>
    <name evidence="2" type="ORF">ABB37_09665</name>
</gene>
<proteinExistence type="predicted"/>
<dbReference type="AlphaFoldDB" id="A0A0M9FQ85"/>
<keyword evidence="3" id="KW-1185">Reference proteome</keyword>
<feature type="region of interest" description="Disordered" evidence="1">
    <location>
        <begin position="140"/>
        <end position="222"/>
    </location>
</feature>
<dbReference type="GeneID" id="26909948"/>
<sequence>MMSKAAFMMQDHLRRNYVMITDITNPNTFIVRGRLPFPQGLTAIAVLFRNKRPADVYAHPYFIEKQGDPSQPSPQLHLTEESQGIMKILSGLRYMRDDNVKLDNTMVCVTDYKVPVEGRMPRVPAEAAEPQVGPHIATRSDNHAAAAQDEQEKKSHRSSLSLEQRAMRRRSVHHVQQLPGGGGDNGLGFGGGVRNPVSRGAAGGGGGGTSSSAASAAAPSDDPAVLPGYSPFPTPEECAADAWVVYRFLKASVFGRRALANEEEMSPAHRLHAPSLFEHRHGGYTVLYNPIEVNEKTFVELLLKLHREERVVKAIVVPTRPAWRQLQVWADVFPDAELICSGEVPLVESRGGVPNPTPPPPRSATSSTRVGAGSEVPADLHGSSTAHVSGYAAEAGVWRGGCQDLGDGLTGLSFPEVDLEAEAAAERRRTAAATARARATAEAVRLEREEERQQQQRHQQSPRHAPPTAADVSEEEHAHHGEANAAADPLATQRRRQEEKMRLRRELAAEEAEEAEKARRRSLPAASPSTPSLSRSPSASAAAAAEEEDAADEDDERDLVDVLWRDVSFFTEKAQQPVGLRRSDLDRLRVLVPRSATATTTASPVERVELTPTIELLRIAGDAVAEEYVLYDANSGALACTDLYHGAYADLDPANSWMCRVWFKFMKRGNYKRADIAPRYKWLQVLRQRSLPALQAAIEELTRTRPIRFLLFAHGTPPLQGEGANLLRQQWSLPPLHPAEMPGDRRGRR</sequence>
<dbReference type="Proteomes" id="UP000037923">
    <property type="component" value="Unassembled WGS sequence"/>
</dbReference>
<feature type="region of interest" description="Disordered" evidence="1">
    <location>
        <begin position="347"/>
        <end position="383"/>
    </location>
</feature>
<feature type="compositionally biased region" description="Acidic residues" evidence="1">
    <location>
        <begin position="545"/>
        <end position="556"/>
    </location>
</feature>